<keyword evidence="2" id="KW-0677">Repeat</keyword>
<reference evidence="6 7" key="1">
    <citation type="submission" date="2019-08" db="EMBL/GenBank/DDBJ databases">
        <title>Whole genome of Aphis craccivora.</title>
        <authorList>
            <person name="Voronova N.V."/>
            <person name="Shulinski R.S."/>
            <person name="Bandarenka Y.V."/>
            <person name="Zhorov D.G."/>
            <person name="Warner D."/>
        </authorList>
    </citation>
    <scope>NUCLEOTIDE SEQUENCE [LARGE SCALE GENOMIC DNA]</scope>
    <source>
        <strain evidence="6">180601</strain>
        <tissue evidence="6">Whole Body</tissue>
    </source>
</reference>
<dbReference type="PANTHER" id="PTHR24131:SF10">
    <property type="entry name" value="ANKYRIN-REPEAT, SH3-DOMAIN, AND PROLINE-RICH-REGION CONTAINING PROTEIN, ISOFORM B"/>
    <property type="match status" value="1"/>
</dbReference>
<dbReference type="Proteomes" id="UP000478052">
    <property type="component" value="Unassembled WGS sequence"/>
</dbReference>
<evidence type="ECO:0000256" key="5">
    <source>
        <dbReference type="SAM" id="Coils"/>
    </source>
</evidence>
<dbReference type="EMBL" id="VUJU01000213">
    <property type="protein sequence ID" value="KAF0772106.1"/>
    <property type="molecule type" value="Genomic_DNA"/>
</dbReference>
<dbReference type="GO" id="GO:0042981">
    <property type="term" value="P:regulation of apoptotic process"/>
    <property type="evidence" value="ECO:0007669"/>
    <property type="project" value="InterPro"/>
</dbReference>
<dbReference type="GO" id="GO:0002039">
    <property type="term" value="F:p53 binding"/>
    <property type="evidence" value="ECO:0007669"/>
    <property type="project" value="InterPro"/>
</dbReference>
<keyword evidence="3" id="KW-0040">ANK repeat</keyword>
<feature type="coiled-coil region" evidence="5">
    <location>
        <begin position="264"/>
        <end position="291"/>
    </location>
</feature>
<keyword evidence="7" id="KW-1185">Reference proteome</keyword>
<evidence type="ECO:0000313" key="7">
    <source>
        <dbReference type="Proteomes" id="UP000478052"/>
    </source>
</evidence>
<comment type="caution">
    <text evidence="6">The sequence shown here is derived from an EMBL/GenBank/DDBJ whole genome shotgun (WGS) entry which is preliminary data.</text>
</comment>
<sequence length="365" mass="42847">MGFQDKKSCANGFTRKHTLGILKNVHSRLHTYTSSEGAELDLCWKETRLEVTISDNFTHIIACSTRVVTGLWPISQYSNLSDYKINNRKHSNELNWMEIKENGSGKRLRRVRQLKEPHHPRTYTYHCANHISAATDHARDYLRSLKSVNITDVIVAQAENTEITSRMIFERCYGFVVFIRSVPAGWDQKLHIDNTPRLMDSTWTRRCRITLPTSGETGTELTVRELEEMACRQQHQIESQRQLLAAKEQRLRYLKQHDAKHHQVAAEHERLRRLRDRVEAQEQKLRKLRALRGQVDQTKLNNATLNPRYCVYLSYNLRTYEITEIVFYENSKRLTYCFANCMFSYICRVSLPIIVRRASTRKNSL</sequence>
<protein>
    <submittedName>
        <fullName evidence="6">Apoptosis-stimulating of p53 protein 1-like isoform X1</fullName>
    </submittedName>
</protein>
<dbReference type="AlphaFoldDB" id="A0A6G0ZL66"/>
<evidence type="ECO:0000313" key="6">
    <source>
        <dbReference type="EMBL" id="KAF0772106.1"/>
    </source>
</evidence>
<evidence type="ECO:0000256" key="1">
    <source>
        <dbReference type="ARBA" id="ARBA00004123"/>
    </source>
</evidence>
<evidence type="ECO:0000256" key="2">
    <source>
        <dbReference type="ARBA" id="ARBA00022737"/>
    </source>
</evidence>
<proteinExistence type="predicted"/>
<dbReference type="InterPro" id="IPR047163">
    <property type="entry name" value="ASPP1/2"/>
</dbReference>
<gene>
    <name evidence="6" type="ORF">FWK35_00007125</name>
</gene>
<dbReference type="OrthoDB" id="10038642at2759"/>
<keyword evidence="5" id="KW-0175">Coiled coil</keyword>
<name>A0A6G0ZL66_APHCR</name>
<dbReference type="PANTHER" id="PTHR24131">
    <property type="entry name" value="APOPTOSIS-STIMULATING OF P53 PROTEIN"/>
    <property type="match status" value="1"/>
</dbReference>
<dbReference type="GO" id="GO:0005634">
    <property type="term" value="C:nucleus"/>
    <property type="evidence" value="ECO:0007669"/>
    <property type="project" value="UniProtKB-SubCell"/>
</dbReference>
<accession>A0A6G0ZL66</accession>
<organism evidence="6 7">
    <name type="scientific">Aphis craccivora</name>
    <name type="common">Cowpea aphid</name>
    <dbReference type="NCBI Taxonomy" id="307492"/>
    <lineage>
        <taxon>Eukaryota</taxon>
        <taxon>Metazoa</taxon>
        <taxon>Ecdysozoa</taxon>
        <taxon>Arthropoda</taxon>
        <taxon>Hexapoda</taxon>
        <taxon>Insecta</taxon>
        <taxon>Pterygota</taxon>
        <taxon>Neoptera</taxon>
        <taxon>Paraneoptera</taxon>
        <taxon>Hemiptera</taxon>
        <taxon>Sternorrhyncha</taxon>
        <taxon>Aphidomorpha</taxon>
        <taxon>Aphidoidea</taxon>
        <taxon>Aphididae</taxon>
        <taxon>Aphidini</taxon>
        <taxon>Aphis</taxon>
        <taxon>Aphis</taxon>
    </lineage>
</organism>
<comment type="subcellular location">
    <subcellularLocation>
        <location evidence="1">Nucleus</location>
    </subcellularLocation>
</comment>
<evidence type="ECO:0000256" key="4">
    <source>
        <dbReference type="ARBA" id="ARBA00023242"/>
    </source>
</evidence>
<keyword evidence="4" id="KW-0539">Nucleus</keyword>
<evidence type="ECO:0000256" key="3">
    <source>
        <dbReference type="ARBA" id="ARBA00023043"/>
    </source>
</evidence>